<sequence>MMKKILLVSGFLIFTLSQNFIFGQVPYQTNQYLEEARKNKFVNFDKAVHNYEKSIDYFTYKKDTLNLINSIHELSELYGHNLNYGKSYDGYWKALFLAEESNDEFSKSRVYQSLGWLYSFYNRNKKALENFDNALRISKNLFSKKEIDAGYLISDYFSIASFYRYNRDFETAKKYVDSCYIHFRSQNSDVQNYFLESERGFLLATSGEFDIAEEMLTNSYEYFKKNNESYLVIVHYFFAQLYQMKRDVDKSKFHYTQSLELSGKYNSHMNYQIINHKELSQIYYGSEKYKQAFFHLNKAIGLENKIFGINSKNNEYLFEIKDKYRIQKNKQEQILNEQKLLKLEHKQKISTLRSILLFVTLFSLIVFGFMVFKNLKRKHKREKILLKQKQKLKLKENKKAIELKNKELAKSALQLIEKDEFIAGLKNTLTDNKEDLNPNSINKVIKSIKSGVGSNWKEFEARFIDINQDFYKKIKKDFPPLTQTDLKICALIKLNFSSKDMSSLLGISIESVHTSRYRLRKKLKLERNDNLVEFVSQY</sequence>
<keyword evidence="2" id="KW-0472">Membrane</keyword>
<proteinExistence type="predicted"/>
<dbReference type="GO" id="GO:0006355">
    <property type="term" value="P:regulation of DNA-templated transcription"/>
    <property type="evidence" value="ECO:0007669"/>
    <property type="project" value="InterPro"/>
</dbReference>
<dbReference type="Gene3D" id="1.25.40.10">
    <property type="entry name" value="Tetratricopeptide repeat domain"/>
    <property type="match status" value="2"/>
</dbReference>
<reference evidence="5 6" key="1">
    <citation type="submission" date="2019-07" db="EMBL/GenBank/DDBJ databases">
        <title>The draft genome sequence of Aquimarina algiphila M91.</title>
        <authorList>
            <person name="Meng X."/>
        </authorList>
    </citation>
    <scope>NUCLEOTIDE SEQUENCE [LARGE SCALE GENOMIC DNA]</scope>
    <source>
        <strain evidence="5 6">M91</strain>
    </source>
</reference>
<keyword evidence="6" id="KW-1185">Reference proteome</keyword>
<feature type="domain" description="HTH luxR-type" evidence="4">
    <location>
        <begin position="478"/>
        <end position="535"/>
    </location>
</feature>
<comment type="caution">
    <text evidence="5">The sequence shown here is derived from an EMBL/GenBank/DDBJ whole genome shotgun (WGS) entry which is preliminary data.</text>
</comment>
<evidence type="ECO:0000256" key="1">
    <source>
        <dbReference type="PROSITE-ProRule" id="PRU00339"/>
    </source>
</evidence>
<dbReference type="Proteomes" id="UP000318833">
    <property type="component" value="Unassembled WGS sequence"/>
</dbReference>
<evidence type="ECO:0000313" key="6">
    <source>
        <dbReference type="Proteomes" id="UP000318833"/>
    </source>
</evidence>
<organism evidence="5 6">
    <name type="scientific">Aquimarina algiphila</name>
    <dbReference type="NCBI Taxonomy" id="2047982"/>
    <lineage>
        <taxon>Bacteria</taxon>
        <taxon>Pseudomonadati</taxon>
        <taxon>Bacteroidota</taxon>
        <taxon>Flavobacteriia</taxon>
        <taxon>Flavobacteriales</taxon>
        <taxon>Flavobacteriaceae</taxon>
        <taxon>Aquimarina</taxon>
    </lineage>
</organism>
<name>A0A554VNA3_9FLAO</name>
<dbReference type="Gene3D" id="1.10.10.10">
    <property type="entry name" value="Winged helix-like DNA-binding domain superfamily/Winged helix DNA-binding domain"/>
    <property type="match status" value="1"/>
</dbReference>
<protein>
    <recommendedName>
        <fullName evidence="4">HTH luxR-type domain-containing protein</fullName>
    </recommendedName>
</protein>
<dbReference type="SMART" id="SM00028">
    <property type="entry name" value="TPR"/>
    <property type="match status" value="5"/>
</dbReference>
<accession>A0A554VNA3</accession>
<dbReference type="EMBL" id="VLNR01000011">
    <property type="protein sequence ID" value="TSE09845.1"/>
    <property type="molecule type" value="Genomic_DNA"/>
</dbReference>
<dbReference type="GO" id="GO:0003677">
    <property type="term" value="F:DNA binding"/>
    <property type="evidence" value="ECO:0007669"/>
    <property type="project" value="InterPro"/>
</dbReference>
<feature type="transmembrane region" description="Helical" evidence="2">
    <location>
        <begin position="352"/>
        <end position="372"/>
    </location>
</feature>
<dbReference type="SUPFAM" id="SSF48452">
    <property type="entry name" value="TPR-like"/>
    <property type="match status" value="2"/>
</dbReference>
<evidence type="ECO:0000313" key="5">
    <source>
        <dbReference type="EMBL" id="TSE09845.1"/>
    </source>
</evidence>
<keyword evidence="2" id="KW-1133">Transmembrane helix</keyword>
<keyword evidence="2" id="KW-0812">Transmembrane</keyword>
<keyword evidence="3" id="KW-0732">Signal</keyword>
<dbReference type="AlphaFoldDB" id="A0A554VNA3"/>
<keyword evidence="1" id="KW-0802">TPR repeat</keyword>
<dbReference type="InterPro" id="IPR016032">
    <property type="entry name" value="Sig_transdc_resp-reg_C-effctor"/>
</dbReference>
<evidence type="ECO:0000259" key="4">
    <source>
        <dbReference type="SMART" id="SM00421"/>
    </source>
</evidence>
<dbReference type="PROSITE" id="PS50005">
    <property type="entry name" value="TPR"/>
    <property type="match status" value="1"/>
</dbReference>
<dbReference type="SMART" id="SM00421">
    <property type="entry name" value="HTH_LUXR"/>
    <property type="match status" value="1"/>
</dbReference>
<dbReference type="InterPro" id="IPR000792">
    <property type="entry name" value="Tscrpt_reg_LuxR_C"/>
</dbReference>
<dbReference type="InterPro" id="IPR036388">
    <property type="entry name" value="WH-like_DNA-bd_sf"/>
</dbReference>
<feature type="signal peptide" evidence="3">
    <location>
        <begin position="1"/>
        <end position="21"/>
    </location>
</feature>
<dbReference type="SUPFAM" id="SSF46894">
    <property type="entry name" value="C-terminal effector domain of the bipartite response regulators"/>
    <property type="match status" value="1"/>
</dbReference>
<evidence type="ECO:0000256" key="2">
    <source>
        <dbReference type="SAM" id="Phobius"/>
    </source>
</evidence>
<evidence type="ECO:0000256" key="3">
    <source>
        <dbReference type="SAM" id="SignalP"/>
    </source>
</evidence>
<feature type="repeat" description="TPR" evidence="1">
    <location>
        <begin position="108"/>
        <end position="141"/>
    </location>
</feature>
<feature type="chain" id="PRO_5022012053" description="HTH luxR-type domain-containing protein" evidence="3">
    <location>
        <begin position="22"/>
        <end position="538"/>
    </location>
</feature>
<dbReference type="InterPro" id="IPR011990">
    <property type="entry name" value="TPR-like_helical_dom_sf"/>
</dbReference>
<dbReference type="InterPro" id="IPR019734">
    <property type="entry name" value="TPR_rpt"/>
</dbReference>
<gene>
    <name evidence="5" type="ORF">FOF46_07470</name>
</gene>